<reference evidence="1 2" key="1">
    <citation type="submission" date="2022-11" db="EMBL/GenBank/DDBJ databases">
        <title>Study of microbial diversity in lake waters.</title>
        <authorList>
            <person name="Zhang J."/>
        </authorList>
    </citation>
    <scope>NUCLEOTIDE SEQUENCE [LARGE SCALE GENOMIC DNA]</scope>
    <source>
        <strain evidence="1 2">DT12</strain>
    </source>
</reference>
<sequence>MKLRWRDLRERSEGVSLHETIEWPNLTKENRQLIAIEPFDVQVHGSETNGIGIVKGDLKSRATYRCSRCLCDFTEELHVPIAEHFVQKEDDELSEADLFAGLDEQDRTPVTGDTLDLSPHLEQAVHLALPYNPVCKQDCAGLCPECGVNRNEVTCSCNTERIDPRLADLAKFFEKDS</sequence>
<keyword evidence="2" id="KW-1185">Reference proteome</keyword>
<accession>A0ABT3WXN3</accession>
<dbReference type="InterPro" id="IPR003772">
    <property type="entry name" value="YceD"/>
</dbReference>
<dbReference type="RefSeq" id="WP_267149695.1">
    <property type="nucleotide sequence ID" value="NZ_JAPMLT010000001.1"/>
</dbReference>
<organism evidence="1 2">
    <name type="scientific">Tumebacillus lacus</name>
    <dbReference type="NCBI Taxonomy" id="2995335"/>
    <lineage>
        <taxon>Bacteria</taxon>
        <taxon>Bacillati</taxon>
        <taxon>Bacillota</taxon>
        <taxon>Bacilli</taxon>
        <taxon>Bacillales</taxon>
        <taxon>Alicyclobacillaceae</taxon>
        <taxon>Tumebacillus</taxon>
    </lineage>
</organism>
<dbReference type="PANTHER" id="PTHR34374">
    <property type="entry name" value="LARGE RIBOSOMAL RNA SUBUNIT ACCUMULATION PROTEIN YCED HOMOLOG 1, CHLOROPLASTIC"/>
    <property type="match status" value="1"/>
</dbReference>
<dbReference type="EMBL" id="JAPMLT010000001">
    <property type="protein sequence ID" value="MCX7568448.1"/>
    <property type="molecule type" value="Genomic_DNA"/>
</dbReference>
<protein>
    <submittedName>
        <fullName evidence="1">DUF177 domain-containing protein</fullName>
    </submittedName>
</protein>
<dbReference type="PANTHER" id="PTHR34374:SF1">
    <property type="entry name" value="LARGE RIBOSOMAL RNA SUBUNIT ACCUMULATION PROTEIN YCED HOMOLOG 1, CHLOROPLASTIC"/>
    <property type="match status" value="1"/>
</dbReference>
<evidence type="ECO:0000313" key="2">
    <source>
        <dbReference type="Proteomes" id="UP001208017"/>
    </source>
</evidence>
<gene>
    <name evidence="1" type="ORF">OS242_00480</name>
</gene>
<name>A0ABT3WXN3_9BACL</name>
<dbReference type="Pfam" id="PF02620">
    <property type="entry name" value="YceD"/>
    <property type="match status" value="1"/>
</dbReference>
<dbReference type="Proteomes" id="UP001208017">
    <property type="component" value="Unassembled WGS sequence"/>
</dbReference>
<proteinExistence type="predicted"/>
<comment type="caution">
    <text evidence="1">The sequence shown here is derived from an EMBL/GenBank/DDBJ whole genome shotgun (WGS) entry which is preliminary data.</text>
</comment>
<evidence type="ECO:0000313" key="1">
    <source>
        <dbReference type="EMBL" id="MCX7568448.1"/>
    </source>
</evidence>